<dbReference type="SUPFAM" id="SSF52540">
    <property type="entry name" value="P-loop containing nucleoside triphosphate hydrolases"/>
    <property type="match status" value="1"/>
</dbReference>
<dbReference type="Gene3D" id="3.40.50.300">
    <property type="entry name" value="P-loop containing nucleotide triphosphate hydrolases"/>
    <property type="match status" value="1"/>
</dbReference>
<dbReference type="InterPro" id="IPR003593">
    <property type="entry name" value="AAA+_ATPase"/>
</dbReference>
<accession>A0ABX2I6U8</accession>
<proteinExistence type="predicted"/>
<feature type="domain" description="AAA+ ATPase" evidence="1">
    <location>
        <begin position="33"/>
        <end position="189"/>
    </location>
</feature>
<dbReference type="EMBL" id="JAAITA010000008">
    <property type="protein sequence ID" value="NSJ86156.1"/>
    <property type="molecule type" value="Genomic_DNA"/>
</dbReference>
<dbReference type="SMART" id="SM00382">
    <property type="entry name" value="AAA"/>
    <property type="match status" value="1"/>
</dbReference>
<dbReference type="InterPro" id="IPR050764">
    <property type="entry name" value="CbbQ/NirQ/NorQ/GpvN"/>
</dbReference>
<reference evidence="2 3" key="1">
    <citation type="journal article" date="2020" name="Cell Host Microbe">
        <title>Functional and Genomic Variation between Human-Derived Isolates of Lachnospiraceae Reveals Inter- and Intra-Species Diversity.</title>
        <authorList>
            <person name="Sorbara M.T."/>
            <person name="Littmann E.R."/>
            <person name="Fontana E."/>
            <person name="Moody T.U."/>
            <person name="Kohout C.E."/>
            <person name="Gjonbalaj M."/>
            <person name="Eaton V."/>
            <person name="Seok R."/>
            <person name="Leiner I.M."/>
            <person name="Pamer E.G."/>
        </authorList>
    </citation>
    <scope>NUCLEOTIDE SEQUENCE [LARGE SCALE GENOMIC DNA]</scope>
    <source>
        <strain evidence="2 3">MSK.15.26</strain>
    </source>
</reference>
<evidence type="ECO:0000313" key="2">
    <source>
        <dbReference type="EMBL" id="NSJ86156.1"/>
    </source>
</evidence>
<organism evidence="2 3">
    <name type="scientific">Blautia hansenii</name>
    <name type="common">Ruminococcus hansenii</name>
    <dbReference type="NCBI Taxonomy" id="1322"/>
    <lineage>
        <taxon>Bacteria</taxon>
        <taxon>Bacillati</taxon>
        <taxon>Bacillota</taxon>
        <taxon>Clostridia</taxon>
        <taxon>Lachnospirales</taxon>
        <taxon>Lachnospiraceae</taxon>
        <taxon>Blautia</taxon>
    </lineage>
</organism>
<comment type="caution">
    <text evidence="2">The sequence shown here is derived from an EMBL/GenBank/DDBJ whole genome shotgun (WGS) entry which is preliminary data.</text>
</comment>
<sequence length="508" mass="58704">MRNIAQAKEEIIHTVQAYTAKDEKGNYKIPLVCQRPMLLMGPPGIGKTAIMKQIAREEKIGLVEYTLTHHTRQSAVGLPILKKKNFGGKEYTVTEYTMSEIIASVYQCMEQQQVSEGILFLDEINCVSETLAPTMLQFLQNKTFGTHRLPPGWVIVAAGNPERYNKSVREFDMVTLDRVRSMEIEADYKVWRAYAQKRQIHTAVLAYLDLKQENFYQIREKQEGSCFVTARGWEDLSRILQVYEELEIPVTKELVEEYIRDGEIAADFAGFYQLCRKYEKEWEPDRLFSLENRENPTEKAKLLEGAGLDEKLLLMNGLEQGLTERVKTCLLEKAYMNGIYEELARIKKEAAGGRAFDEILESCICGKKERDAILKDQGLLSGEEWEIRQRVTRWIQEKRQERKLLEGQTEAPGFPWLKEAFYRETLKLKRAEEEVKDALEYSITFMKGVCVKGQELALFLTHLSGNEEIMAFIRQHGCETYLKEGEILLASEAEEALKKEIQDFQKQI</sequence>
<dbReference type="InterPro" id="IPR027417">
    <property type="entry name" value="P-loop_NTPase"/>
</dbReference>
<evidence type="ECO:0000313" key="3">
    <source>
        <dbReference type="Proteomes" id="UP000822142"/>
    </source>
</evidence>
<dbReference type="Pfam" id="PF00004">
    <property type="entry name" value="AAA"/>
    <property type="match status" value="1"/>
</dbReference>
<dbReference type="CDD" id="cd00009">
    <property type="entry name" value="AAA"/>
    <property type="match status" value="1"/>
</dbReference>
<dbReference type="RefSeq" id="WP_173749184.1">
    <property type="nucleotide sequence ID" value="NZ_JAAITA010000008.1"/>
</dbReference>
<gene>
    <name evidence="2" type="ORF">G5A70_08195</name>
</gene>
<dbReference type="InterPro" id="IPR003959">
    <property type="entry name" value="ATPase_AAA_core"/>
</dbReference>
<name>A0ABX2I6U8_BLAHA</name>
<evidence type="ECO:0000259" key="1">
    <source>
        <dbReference type="SMART" id="SM00382"/>
    </source>
</evidence>
<dbReference type="PANTHER" id="PTHR42759:SF1">
    <property type="entry name" value="MAGNESIUM-CHELATASE SUBUNIT CHLD"/>
    <property type="match status" value="1"/>
</dbReference>
<protein>
    <submittedName>
        <fullName evidence="2">AAA family ATPase</fullName>
    </submittedName>
</protein>
<keyword evidence="3" id="KW-1185">Reference proteome</keyword>
<dbReference type="Proteomes" id="UP000822142">
    <property type="component" value="Unassembled WGS sequence"/>
</dbReference>
<dbReference type="PANTHER" id="PTHR42759">
    <property type="entry name" value="MOXR FAMILY PROTEIN"/>
    <property type="match status" value="1"/>
</dbReference>